<accession>A0AC58T5B7</accession>
<dbReference type="Proteomes" id="UP000790787">
    <property type="component" value="Chromosome 18"/>
</dbReference>
<reference evidence="1" key="1">
    <citation type="journal article" date="2014" name="Nat. Commun.">
        <title>The tobacco genome sequence and its comparison with those of tomato and potato.</title>
        <authorList>
            <person name="Sierro N."/>
            <person name="Battey J.N."/>
            <person name="Ouadi S."/>
            <person name="Bakaher N."/>
            <person name="Bovet L."/>
            <person name="Willig A."/>
            <person name="Goepfert S."/>
            <person name="Peitsch M.C."/>
            <person name="Ivanov N.V."/>
        </authorList>
    </citation>
    <scope>NUCLEOTIDE SEQUENCE [LARGE SCALE GENOMIC DNA]</scope>
</reference>
<dbReference type="RefSeq" id="XP_075092402.1">
    <property type="nucleotide sequence ID" value="XM_075236301.1"/>
</dbReference>
<evidence type="ECO:0000313" key="1">
    <source>
        <dbReference type="Proteomes" id="UP000790787"/>
    </source>
</evidence>
<evidence type="ECO:0000313" key="2">
    <source>
        <dbReference type="RefSeq" id="XP_075092402.1"/>
    </source>
</evidence>
<keyword evidence="1" id="KW-1185">Reference proteome</keyword>
<name>A0AC58T5B7_TOBAC</name>
<gene>
    <name evidence="2" type="primary">LOC142172635</name>
</gene>
<organism evidence="1 2">
    <name type="scientific">Nicotiana tabacum</name>
    <name type="common">Common tobacco</name>
    <dbReference type="NCBI Taxonomy" id="4097"/>
    <lineage>
        <taxon>Eukaryota</taxon>
        <taxon>Viridiplantae</taxon>
        <taxon>Streptophyta</taxon>
        <taxon>Embryophyta</taxon>
        <taxon>Tracheophyta</taxon>
        <taxon>Spermatophyta</taxon>
        <taxon>Magnoliopsida</taxon>
        <taxon>eudicotyledons</taxon>
        <taxon>Gunneridae</taxon>
        <taxon>Pentapetalae</taxon>
        <taxon>asterids</taxon>
        <taxon>lamiids</taxon>
        <taxon>Solanales</taxon>
        <taxon>Solanaceae</taxon>
        <taxon>Nicotianoideae</taxon>
        <taxon>Nicotianeae</taxon>
        <taxon>Nicotiana</taxon>
    </lineage>
</organism>
<sequence>MVVGSMIIPKYSDPKTIYTPKGIQFDMLSEHGVNLTYMQAWRAKEKALQFLRGHPADSYNKLPNYLYILEKTYPGSVVKLKKTDDDCFLYVFVAICTSISGWEYCRPVVVIDETFLKSAYKGIMLTTSTMDAAGTILPLAYAVVDLENDTSWKWFFEQFKLAYGERPNMCVVSDRNESILKVTSIVYPGMPHYSCMWHIWTNIRAKFKKRHLKLSELYFAMARSYTLDEFNERMSKTDEIDPRVKVYLYDIGYYRWSRVHATVNKTWTMTSNTAELLNVVTKYARELLIVELLECMRTLLERWTKEKLLKAKGTFTYLGYKFNKELDDNRTLSHKLRVRASTDYIYTVIDGVRRYIVCLENKKCSCGQFQFDELPCPHALAALRQRDESFEEYCSSYYTRANLLHTYEIPVNPLPDESKWNVSQHITEKVVNSPKGGKRQPGRPQKERYKIYDEINSKKYKLVLDNKF</sequence>
<protein>
    <submittedName>
        <fullName evidence="2">Protein FAR1-RELATED SEQUENCE 5-like</fullName>
    </submittedName>
</protein>
<proteinExistence type="predicted"/>
<reference evidence="2" key="2">
    <citation type="submission" date="2025-08" db="UniProtKB">
        <authorList>
            <consortium name="RefSeq"/>
        </authorList>
    </citation>
    <scope>IDENTIFICATION</scope>
    <source>
        <tissue evidence="2">Leaf</tissue>
    </source>
</reference>